<proteinExistence type="predicted"/>
<keyword evidence="2" id="KW-1185">Reference proteome</keyword>
<sequence length="53" mass="6080">MSSYTAAQYYKTTNMITSNEIYCLQLTTGDFYLRSAINDQQSTLTQKAEQQQS</sequence>
<organism evidence="1 2">
    <name type="scientific">Drosophila simulans</name>
    <name type="common">Fruit fly</name>
    <dbReference type="NCBI Taxonomy" id="7240"/>
    <lineage>
        <taxon>Eukaryota</taxon>
        <taxon>Metazoa</taxon>
        <taxon>Ecdysozoa</taxon>
        <taxon>Arthropoda</taxon>
        <taxon>Hexapoda</taxon>
        <taxon>Insecta</taxon>
        <taxon>Pterygota</taxon>
        <taxon>Neoptera</taxon>
        <taxon>Endopterygota</taxon>
        <taxon>Diptera</taxon>
        <taxon>Brachycera</taxon>
        <taxon>Muscomorpha</taxon>
        <taxon>Ephydroidea</taxon>
        <taxon>Drosophilidae</taxon>
        <taxon>Drosophila</taxon>
        <taxon>Sophophora</taxon>
    </lineage>
</organism>
<gene>
    <name evidence="1" type="primary">Dsim\GD14931</name>
    <name evidence="1" type="ORF">Dsim_GD14931</name>
</gene>
<name>B4QJM7_DROSI</name>
<accession>B4QJM7</accession>
<reference evidence="1 2" key="1">
    <citation type="journal article" date="2007" name="Nature">
        <title>Evolution of genes and genomes on the Drosophila phylogeny.</title>
        <authorList>
            <consortium name="Drosophila 12 Genomes Consortium"/>
            <person name="Clark A.G."/>
            <person name="Eisen M.B."/>
            <person name="Smith D.R."/>
            <person name="Bergman C.M."/>
            <person name="Oliver B."/>
            <person name="Markow T.A."/>
            <person name="Kaufman T.C."/>
            <person name="Kellis M."/>
            <person name="Gelbart W."/>
            <person name="Iyer V.N."/>
            <person name="Pollard D.A."/>
            <person name="Sackton T.B."/>
            <person name="Larracuente A.M."/>
            <person name="Singh N.D."/>
            <person name="Abad J.P."/>
            <person name="Abt D.N."/>
            <person name="Adryan B."/>
            <person name="Aguade M."/>
            <person name="Akashi H."/>
            <person name="Anderson W.W."/>
            <person name="Aquadro C.F."/>
            <person name="Ardell D.H."/>
            <person name="Arguello R."/>
            <person name="Artieri C.G."/>
            <person name="Barbash D.A."/>
            <person name="Barker D."/>
            <person name="Barsanti P."/>
            <person name="Batterham P."/>
            <person name="Batzoglou S."/>
            <person name="Begun D."/>
            <person name="Bhutkar A."/>
            <person name="Blanco E."/>
            <person name="Bosak S.A."/>
            <person name="Bradley R.K."/>
            <person name="Brand A.D."/>
            <person name="Brent M.R."/>
            <person name="Brooks A.N."/>
            <person name="Brown R.H."/>
            <person name="Butlin R.K."/>
            <person name="Caggese C."/>
            <person name="Calvi B.R."/>
            <person name="Bernardo de Carvalho A."/>
            <person name="Caspi A."/>
            <person name="Castrezana S."/>
            <person name="Celniker S.E."/>
            <person name="Chang J.L."/>
            <person name="Chapple C."/>
            <person name="Chatterji S."/>
            <person name="Chinwalla A."/>
            <person name="Civetta A."/>
            <person name="Clifton S.W."/>
            <person name="Comeron J.M."/>
            <person name="Costello J.C."/>
            <person name="Coyne J.A."/>
            <person name="Daub J."/>
            <person name="David R.G."/>
            <person name="Delcher A.L."/>
            <person name="Delehaunty K."/>
            <person name="Do C.B."/>
            <person name="Ebling H."/>
            <person name="Edwards K."/>
            <person name="Eickbush T."/>
            <person name="Evans J.D."/>
            <person name="Filipski A."/>
            <person name="Findeiss S."/>
            <person name="Freyhult E."/>
            <person name="Fulton L."/>
            <person name="Fulton R."/>
            <person name="Garcia A.C."/>
            <person name="Gardiner A."/>
            <person name="Garfield D.A."/>
            <person name="Garvin B.E."/>
            <person name="Gibson G."/>
            <person name="Gilbert D."/>
            <person name="Gnerre S."/>
            <person name="Godfrey J."/>
            <person name="Good R."/>
            <person name="Gotea V."/>
            <person name="Gravely B."/>
            <person name="Greenberg A.J."/>
            <person name="Griffiths-Jones S."/>
            <person name="Gross S."/>
            <person name="Guigo R."/>
            <person name="Gustafson E.A."/>
            <person name="Haerty W."/>
            <person name="Hahn M.W."/>
            <person name="Halligan D.L."/>
            <person name="Halpern A.L."/>
            <person name="Halter G.M."/>
            <person name="Han M.V."/>
            <person name="Heger A."/>
            <person name="Hillier L."/>
            <person name="Hinrichs A.S."/>
            <person name="Holmes I."/>
            <person name="Hoskins R.A."/>
            <person name="Hubisz M.J."/>
            <person name="Hultmark D."/>
            <person name="Huntley M.A."/>
            <person name="Jaffe D.B."/>
            <person name="Jagadeeshan S."/>
            <person name="Jeck W.R."/>
            <person name="Johnson J."/>
            <person name="Jones C.D."/>
            <person name="Jordan W.C."/>
            <person name="Karpen G.H."/>
            <person name="Kataoka E."/>
            <person name="Keightley P.D."/>
            <person name="Kheradpour P."/>
            <person name="Kirkness E.F."/>
            <person name="Koerich L.B."/>
            <person name="Kristiansen K."/>
            <person name="Kudrna D."/>
            <person name="Kulathinal R.J."/>
            <person name="Kumar S."/>
            <person name="Kwok R."/>
            <person name="Lander E."/>
            <person name="Langley C.H."/>
            <person name="Lapoint R."/>
            <person name="Lazzaro B.P."/>
            <person name="Lee S.J."/>
            <person name="Levesque L."/>
            <person name="Li R."/>
            <person name="Lin C.F."/>
            <person name="Lin M.F."/>
            <person name="Lindblad-Toh K."/>
            <person name="Llopart A."/>
            <person name="Long M."/>
            <person name="Low L."/>
            <person name="Lozovsky E."/>
            <person name="Lu J."/>
            <person name="Luo M."/>
            <person name="Machado C.A."/>
            <person name="Makalowski W."/>
            <person name="Marzo M."/>
            <person name="Matsuda M."/>
            <person name="Matzkin L."/>
            <person name="McAllister B."/>
            <person name="McBride C.S."/>
            <person name="McKernan B."/>
            <person name="McKernan K."/>
            <person name="Mendez-Lago M."/>
            <person name="Minx P."/>
            <person name="Mollenhauer M.U."/>
            <person name="Montooth K."/>
            <person name="Mount S.M."/>
            <person name="Mu X."/>
            <person name="Myers E."/>
            <person name="Negre B."/>
            <person name="Newfeld S."/>
            <person name="Nielsen R."/>
            <person name="Noor M.A."/>
            <person name="O'Grady P."/>
            <person name="Pachter L."/>
            <person name="Papaceit M."/>
            <person name="Parisi M.J."/>
            <person name="Parisi M."/>
            <person name="Parts L."/>
            <person name="Pedersen J.S."/>
            <person name="Pesole G."/>
            <person name="Phillippy A.M."/>
            <person name="Ponting C.P."/>
            <person name="Pop M."/>
            <person name="Porcelli D."/>
            <person name="Powell J.R."/>
            <person name="Prohaska S."/>
            <person name="Pruitt K."/>
            <person name="Puig M."/>
            <person name="Quesneville H."/>
            <person name="Ram K.R."/>
            <person name="Rand D."/>
            <person name="Rasmussen M.D."/>
            <person name="Reed L.K."/>
            <person name="Reenan R."/>
            <person name="Reily A."/>
            <person name="Remington K.A."/>
            <person name="Rieger T.T."/>
            <person name="Ritchie M.G."/>
            <person name="Robin C."/>
            <person name="Rogers Y.H."/>
            <person name="Rohde C."/>
            <person name="Rozas J."/>
            <person name="Rubenfield M.J."/>
            <person name="Ruiz A."/>
            <person name="Russo S."/>
            <person name="Salzberg S.L."/>
            <person name="Sanchez-Gracia A."/>
            <person name="Saranga D.J."/>
            <person name="Sato H."/>
            <person name="Schaeffer S.W."/>
            <person name="Schatz M.C."/>
            <person name="Schlenke T."/>
            <person name="Schwartz R."/>
            <person name="Segarra C."/>
            <person name="Singh R.S."/>
            <person name="Sirot L."/>
            <person name="Sirota M."/>
            <person name="Sisneros N.B."/>
            <person name="Smith C.D."/>
            <person name="Smith T.F."/>
            <person name="Spieth J."/>
            <person name="Stage D.E."/>
            <person name="Stark A."/>
            <person name="Stephan W."/>
            <person name="Strausberg R.L."/>
            <person name="Strempel S."/>
            <person name="Sturgill D."/>
            <person name="Sutton G."/>
            <person name="Sutton G.G."/>
            <person name="Tao W."/>
            <person name="Teichmann S."/>
            <person name="Tobari Y.N."/>
            <person name="Tomimura Y."/>
            <person name="Tsolas J.M."/>
            <person name="Valente V.L."/>
            <person name="Venter E."/>
            <person name="Venter J.C."/>
            <person name="Vicario S."/>
            <person name="Vieira F.G."/>
            <person name="Vilella A.J."/>
            <person name="Villasante A."/>
            <person name="Walenz B."/>
            <person name="Wang J."/>
            <person name="Wasserman M."/>
            <person name="Watts T."/>
            <person name="Wilson D."/>
            <person name="Wilson R.K."/>
            <person name="Wing R.A."/>
            <person name="Wolfner M.F."/>
            <person name="Wong A."/>
            <person name="Wong G.K."/>
            <person name="Wu C.I."/>
            <person name="Wu G."/>
            <person name="Yamamoto D."/>
            <person name="Yang H.P."/>
            <person name="Yang S.P."/>
            <person name="Yorke J.A."/>
            <person name="Yoshida K."/>
            <person name="Zdobnov E."/>
            <person name="Zhang P."/>
            <person name="Zhang Y."/>
            <person name="Zimin A.V."/>
            <person name="Baldwin J."/>
            <person name="Abdouelleil A."/>
            <person name="Abdulkadir J."/>
            <person name="Abebe A."/>
            <person name="Abera B."/>
            <person name="Abreu J."/>
            <person name="Acer S.C."/>
            <person name="Aftuck L."/>
            <person name="Alexander A."/>
            <person name="An P."/>
            <person name="Anderson E."/>
            <person name="Anderson S."/>
            <person name="Arachi H."/>
            <person name="Azer M."/>
            <person name="Bachantsang P."/>
            <person name="Barry A."/>
            <person name="Bayul T."/>
            <person name="Berlin A."/>
            <person name="Bessette D."/>
            <person name="Bloom T."/>
            <person name="Blye J."/>
            <person name="Boguslavskiy L."/>
            <person name="Bonnet C."/>
            <person name="Boukhgalter B."/>
            <person name="Bourzgui I."/>
            <person name="Brown A."/>
            <person name="Cahill P."/>
            <person name="Channer S."/>
            <person name="Cheshatsang Y."/>
            <person name="Chuda L."/>
            <person name="Citroen M."/>
            <person name="Collymore A."/>
            <person name="Cooke P."/>
            <person name="Costello M."/>
            <person name="D'Aco K."/>
            <person name="Daza R."/>
            <person name="De Haan G."/>
            <person name="DeGray S."/>
            <person name="DeMaso C."/>
            <person name="Dhargay N."/>
            <person name="Dooley K."/>
            <person name="Dooley E."/>
            <person name="Doricent M."/>
            <person name="Dorje P."/>
            <person name="Dorjee K."/>
            <person name="Dupes A."/>
            <person name="Elong R."/>
            <person name="Falk J."/>
            <person name="Farina A."/>
            <person name="Faro S."/>
            <person name="Ferguson D."/>
            <person name="Fisher S."/>
            <person name="Foley C.D."/>
            <person name="Franke A."/>
            <person name="Friedrich D."/>
            <person name="Gadbois L."/>
            <person name="Gearin G."/>
            <person name="Gearin C.R."/>
            <person name="Giannoukos G."/>
            <person name="Goode T."/>
            <person name="Graham J."/>
            <person name="Grandbois E."/>
            <person name="Grewal S."/>
            <person name="Gyaltsen K."/>
            <person name="Hafez N."/>
            <person name="Hagos B."/>
            <person name="Hall J."/>
            <person name="Henson C."/>
            <person name="Hollinger A."/>
            <person name="Honan T."/>
            <person name="Huard M.D."/>
            <person name="Hughes L."/>
            <person name="Hurhula B."/>
            <person name="Husby M.E."/>
            <person name="Kamat A."/>
            <person name="Kanga B."/>
            <person name="Kashin S."/>
            <person name="Khazanovich D."/>
            <person name="Kisner P."/>
            <person name="Lance K."/>
            <person name="Lara M."/>
            <person name="Lee W."/>
            <person name="Lennon N."/>
            <person name="Letendre F."/>
            <person name="LeVine R."/>
            <person name="Lipovsky A."/>
            <person name="Liu X."/>
            <person name="Liu J."/>
            <person name="Liu S."/>
            <person name="Lokyitsang T."/>
            <person name="Lokyitsang Y."/>
            <person name="Lubonja R."/>
            <person name="Lui A."/>
            <person name="MacDonald P."/>
            <person name="Magnisalis V."/>
            <person name="Maru K."/>
            <person name="Matthews C."/>
            <person name="McCusker W."/>
            <person name="McDonough S."/>
            <person name="Mehta T."/>
            <person name="Meldrim J."/>
            <person name="Meneus L."/>
            <person name="Mihai O."/>
            <person name="Mihalev A."/>
            <person name="Mihova T."/>
            <person name="Mittelman R."/>
            <person name="Mlenga V."/>
            <person name="Montmayeur A."/>
            <person name="Mulrain L."/>
            <person name="Navidi A."/>
            <person name="Naylor J."/>
            <person name="Negash T."/>
            <person name="Nguyen T."/>
            <person name="Nguyen N."/>
            <person name="Nicol R."/>
            <person name="Norbu C."/>
            <person name="Norbu N."/>
            <person name="Novod N."/>
            <person name="O'Neill B."/>
            <person name="Osman S."/>
            <person name="Markiewicz E."/>
            <person name="Oyono O.L."/>
            <person name="Patti C."/>
            <person name="Phunkhang P."/>
            <person name="Pierre F."/>
            <person name="Priest M."/>
            <person name="Raghuraman S."/>
            <person name="Rege F."/>
            <person name="Reyes R."/>
            <person name="Rise C."/>
            <person name="Rogov P."/>
            <person name="Ross K."/>
            <person name="Ryan E."/>
            <person name="Settipalli S."/>
            <person name="Shea T."/>
            <person name="Sherpa N."/>
            <person name="Shi L."/>
            <person name="Shih D."/>
            <person name="Sparrow T."/>
            <person name="Spaulding J."/>
            <person name="Stalker J."/>
            <person name="Stange-Thomann N."/>
            <person name="Stavropoulos S."/>
            <person name="Stone C."/>
            <person name="Strader C."/>
            <person name="Tesfaye S."/>
            <person name="Thomson T."/>
            <person name="Thoulutsang Y."/>
            <person name="Thoulutsang D."/>
            <person name="Topham K."/>
            <person name="Topping I."/>
            <person name="Tsamla T."/>
            <person name="Vassiliev H."/>
            <person name="Vo A."/>
            <person name="Wangchuk T."/>
            <person name="Wangdi T."/>
            <person name="Weiand M."/>
            <person name="Wilkinson J."/>
            <person name="Wilson A."/>
            <person name="Yadav S."/>
            <person name="Young G."/>
            <person name="Yu Q."/>
            <person name="Zembek L."/>
            <person name="Zhong D."/>
            <person name="Zimmer A."/>
            <person name="Zwirko Z."/>
            <person name="Jaffe D.B."/>
            <person name="Alvarez P."/>
            <person name="Brockman W."/>
            <person name="Butler J."/>
            <person name="Chin C."/>
            <person name="Gnerre S."/>
            <person name="Grabherr M."/>
            <person name="Kleber M."/>
            <person name="Mauceli E."/>
            <person name="MacCallum I."/>
        </authorList>
    </citation>
    <scope>NUCLEOTIDE SEQUENCE [LARGE SCALE GENOMIC DNA]</scope>
    <source>
        <strain evidence="2">white501</strain>
    </source>
</reference>
<dbReference type="Proteomes" id="UP000000304">
    <property type="component" value="Chromosome 3L"/>
</dbReference>
<evidence type="ECO:0000313" key="2">
    <source>
        <dbReference type="Proteomes" id="UP000000304"/>
    </source>
</evidence>
<evidence type="ECO:0000313" key="1">
    <source>
        <dbReference type="EMBL" id="EDX11327.1"/>
    </source>
</evidence>
<dbReference type="EMBL" id="CM000363">
    <property type="protein sequence ID" value="EDX11327.1"/>
    <property type="molecule type" value="Genomic_DNA"/>
</dbReference>
<protein>
    <submittedName>
        <fullName evidence="1">GD14931</fullName>
    </submittedName>
</protein>
<dbReference type="AlphaFoldDB" id="B4QJM7"/>
<dbReference type="HOGENOM" id="CLU_3070952_0_0_1"/>